<evidence type="ECO:0000313" key="6">
    <source>
        <dbReference type="EMBL" id="MDA3630734.1"/>
    </source>
</evidence>
<keyword evidence="7" id="KW-1185">Reference proteome</keyword>
<evidence type="ECO:0000256" key="2">
    <source>
        <dbReference type="ARBA" id="ARBA00023125"/>
    </source>
</evidence>
<dbReference type="InterPro" id="IPR019887">
    <property type="entry name" value="Tscrpt_reg_AsnC/Lrp_C"/>
</dbReference>
<keyword evidence="1" id="KW-0805">Transcription regulation</keyword>
<evidence type="ECO:0000256" key="1">
    <source>
        <dbReference type="ARBA" id="ARBA00023015"/>
    </source>
</evidence>
<evidence type="ECO:0000259" key="5">
    <source>
        <dbReference type="Pfam" id="PF13404"/>
    </source>
</evidence>
<dbReference type="InterPro" id="IPR036388">
    <property type="entry name" value="WH-like_DNA-bd_sf"/>
</dbReference>
<dbReference type="PANTHER" id="PTHR30154:SF34">
    <property type="entry name" value="TRANSCRIPTIONAL REGULATOR AZLB"/>
    <property type="match status" value="1"/>
</dbReference>
<comment type="caution">
    <text evidence="6">The sequence shown here is derived from an EMBL/GenBank/DDBJ whole genome shotgun (WGS) entry which is preliminary data.</text>
</comment>
<name>A0ABT4V9T7_9PSEU</name>
<sequence>MRDDGRLDELDRAIVNAVQINPRASWAQVGVVLGVDPTTVVRRWNRVQEAGIAWITAYANPVGAAGVLALVEIDSEGRFLDIAAELADDPECVTIDITSGGRDLLLTVTAPDQDGLTRYVLNRLGSLERIRSVRPHLVVRKVADGRSWRLRHLSEEQVARLASTVSTPAGGLTPERGFSRDERAVLDCLTEDPRMTAVEIAARTAFSQKRVGNLLRALLDARRVALRVDVQRSATGWPVYAWLFLRVPANLTDAVSQQLGKLAELRTVLQVAGPSNVVMAVWLRELADVGRLEAAIAEQLPHVQISDRSVVLRTTKHAGAVLGEDGRRLRTVDMAFLD</sequence>
<evidence type="ECO:0000259" key="4">
    <source>
        <dbReference type="Pfam" id="PF01037"/>
    </source>
</evidence>
<dbReference type="SMART" id="SM00344">
    <property type="entry name" value="HTH_ASNC"/>
    <property type="match status" value="1"/>
</dbReference>
<dbReference type="Pfam" id="PF01037">
    <property type="entry name" value="AsnC_trans_reg"/>
    <property type="match status" value="1"/>
</dbReference>
<dbReference type="InterPro" id="IPR036390">
    <property type="entry name" value="WH_DNA-bd_sf"/>
</dbReference>
<dbReference type="Proteomes" id="UP001210380">
    <property type="component" value="Unassembled WGS sequence"/>
</dbReference>
<dbReference type="Gene3D" id="1.10.10.10">
    <property type="entry name" value="Winged helix-like DNA-binding domain superfamily/Winged helix DNA-binding domain"/>
    <property type="match status" value="1"/>
</dbReference>
<gene>
    <name evidence="6" type="ORF">OU415_35280</name>
</gene>
<dbReference type="PANTHER" id="PTHR30154">
    <property type="entry name" value="LEUCINE-RESPONSIVE REGULATORY PROTEIN"/>
    <property type="match status" value="1"/>
</dbReference>
<dbReference type="Gene3D" id="3.30.70.920">
    <property type="match status" value="2"/>
</dbReference>
<dbReference type="SUPFAM" id="SSF54909">
    <property type="entry name" value="Dimeric alpha+beta barrel"/>
    <property type="match status" value="2"/>
</dbReference>
<accession>A0ABT4V9T7</accession>
<feature type="domain" description="Transcription regulator AsnC/Lrp ligand binding" evidence="4">
    <location>
        <begin position="71"/>
        <end position="140"/>
    </location>
</feature>
<reference evidence="6 7" key="1">
    <citation type="submission" date="2022-11" db="EMBL/GenBank/DDBJ databases">
        <title>Draft genome sequence of Saccharopolyspora sp. WRP15-2 isolated from rhizosphere soils of wild rice in Thailand.</title>
        <authorList>
            <person name="Duangmal K."/>
            <person name="Kammanee S."/>
            <person name="Muangham S."/>
        </authorList>
    </citation>
    <scope>NUCLEOTIDE SEQUENCE [LARGE SCALE GENOMIC DNA]</scope>
    <source>
        <strain evidence="6 7">WRP15-2</strain>
    </source>
</reference>
<dbReference type="SUPFAM" id="SSF46785">
    <property type="entry name" value="Winged helix' DNA-binding domain"/>
    <property type="match status" value="2"/>
</dbReference>
<feature type="domain" description="HTH asnC-type" evidence="5">
    <location>
        <begin position="7"/>
        <end position="46"/>
    </location>
</feature>
<evidence type="ECO:0000313" key="7">
    <source>
        <dbReference type="Proteomes" id="UP001210380"/>
    </source>
</evidence>
<dbReference type="PRINTS" id="PR00033">
    <property type="entry name" value="HTHASNC"/>
</dbReference>
<protein>
    <submittedName>
        <fullName evidence="6">Lrp/AsnC family transcriptional regulator</fullName>
    </submittedName>
</protein>
<dbReference type="Pfam" id="PF13404">
    <property type="entry name" value="HTH_AsnC-type"/>
    <property type="match status" value="1"/>
</dbReference>
<keyword evidence="2" id="KW-0238">DNA-binding</keyword>
<proteinExistence type="predicted"/>
<dbReference type="InterPro" id="IPR011008">
    <property type="entry name" value="Dimeric_a/b-barrel"/>
</dbReference>
<evidence type="ECO:0000256" key="3">
    <source>
        <dbReference type="ARBA" id="ARBA00023163"/>
    </source>
</evidence>
<organism evidence="6 7">
    <name type="scientific">Saccharopolyspora oryzae</name>
    <dbReference type="NCBI Taxonomy" id="2997343"/>
    <lineage>
        <taxon>Bacteria</taxon>
        <taxon>Bacillati</taxon>
        <taxon>Actinomycetota</taxon>
        <taxon>Actinomycetes</taxon>
        <taxon>Pseudonocardiales</taxon>
        <taxon>Pseudonocardiaceae</taxon>
        <taxon>Saccharopolyspora</taxon>
    </lineage>
</organism>
<dbReference type="InterPro" id="IPR019888">
    <property type="entry name" value="Tscrpt_reg_AsnC-like"/>
</dbReference>
<dbReference type="EMBL" id="JAQGLA010000116">
    <property type="protein sequence ID" value="MDA3630734.1"/>
    <property type="molecule type" value="Genomic_DNA"/>
</dbReference>
<dbReference type="RefSeq" id="WP_270953959.1">
    <property type="nucleotide sequence ID" value="NZ_JAQGLA010000116.1"/>
</dbReference>
<dbReference type="InterPro" id="IPR000485">
    <property type="entry name" value="AsnC-type_HTH_dom"/>
</dbReference>
<keyword evidence="3" id="KW-0804">Transcription</keyword>